<evidence type="ECO:0000313" key="2">
    <source>
        <dbReference type="EMBL" id="KNC87462.1"/>
    </source>
</evidence>
<proteinExistence type="predicted"/>
<dbReference type="Proteomes" id="UP000054560">
    <property type="component" value="Unassembled WGS sequence"/>
</dbReference>
<dbReference type="RefSeq" id="XP_014161364.1">
    <property type="nucleotide sequence ID" value="XM_014305889.1"/>
</dbReference>
<organism evidence="2 3">
    <name type="scientific">Sphaeroforma arctica JP610</name>
    <dbReference type="NCBI Taxonomy" id="667725"/>
    <lineage>
        <taxon>Eukaryota</taxon>
        <taxon>Ichthyosporea</taxon>
        <taxon>Ichthyophonida</taxon>
        <taxon>Sphaeroforma</taxon>
    </lineage>
</organism>
<dbReference type="EMBL" id="KQ241609">
    <property type="protein sequence ID" value="KNC87462.1"/>
    <property type="molecule type" value="Genomic_DNA"/>
</dbReference>
<name>A0A0L0GEL0_9EUKA</name>
<evidence type="ECO:0000313" key="3">
    <source>
        <dbReference type="Proteomes" id="UP000054560"/>
    </source>
</evidence>
<evidence type="ECO:0000256" key="1">
    <source>
        <dbReference type="SAM" id="MobiDB-lite"/>
    </source>
</evidence>
<reference evidence="2 3" key="1">
    <citation type="submission" date="2011-02" db="EMBL/GenBank/DDBJ databases">
        <title>The Genome Sequence of Sphaeroforma arctica JP610.</title>
        <authorList>
            <consortium name="The Broad Institute Genome Sequencing Platform"/>
            <person name="Russ C."/>
            <person name="Cuomo C."/>
            <person name="Young S.K."/>
            <person name="Zeng Q."/>
            <person name="Gargeya S."/>
            <person name="Alvarado L."/>
            <person name="Berlin A."/>
            <person name="Chapman S.B."/>
            <person name="Chen Z."/>
            <person name="Freedman E."/>
            <person name="Gellesch M."/>
            <person name="Goldberg J."/>
            <person name="Griggs A."/>
            <person name="Gujja S."/>
            <person name="Heilman E."/>
            <person name="Heiman D."/>
            <person name="Howarth C."/>
            <person name="Mehta T."/>
            <person name="Neiman D."/>
            <person name="Pearson M."/>
            <person name="Roberts A."/>
            <person name="Saif S."/>
            <person name="Shea T."/>
            <person name="Shenoy N."/>
            <person name="Sisk P."/>
            <person name="Stolte C."/>
            <person name="Sykes S."/>
            <person name="White J."/>
            <person name="Yandava C."/>
            <person name="Burger G."/>
            <person name="Gray M.W."/>
            <person name="Holland P.W.H."/>
            <person name="King N."/>
            <person name="Lang F.B.F."/>
            <person name="Roger A.J."/>
            <person name="Ruiz-Trillo I."/>
            <person name="Haas B."/>
            <person name="Nusbaum C."/>
            <person name="Birren B."/>
        </authorList>
    </citation>
    <scope>NUCLEOTIDE SEQUENCE [LARGE SCALE GENOMIC DNA]</scope>
    <source>
        <strain evidence="2 3">JP610</strain>
    </source>
</reference>
<dbReference type="AlphaFoldDB" id="A0A0L0GEL0"/>
<feature type="region of interest" description="Disordered" evidence="1">
    <location>
        <begin position="172"/>
        <end position="195"/>
    </location>
</feature>
<feature type="region of interest" description="Disordered" evidence="1">
    <location>
        <begin position="1"/>
        <end position="28"/>
    </location>
</feature>
<dbReference type="GeneID" id="25900948"/>
<protein>
    <submittedName>
        <fullName evidence="2">Uncharacterized protein</fullName>
    </submittedName>
</protein>
<gene>
    <name evidence="2" type="ORF">SARC_00444</name>
</gene>
<accession>A0A0L0GEL0</accession>
<feature type="compositionally biased region" description="Basic and acidic residues" evidence="1">
    <location>
        <begin position="1"/>
        <end position="14"/>
    </location>
</feature>
<keyword evidence="3" id="KW-1185">Reference proteome</keyword>
<sequence>MAGREPTDAKPREESGDDGEGELMQPADMGLELVVEESPVIVDADRSQVSADSVEPCILGSSLSGPGETTLGGHVSQGLVDSVPPEGTLVCSGPGSAVDSGLGAVQSGQHDTTARTGPALRGNLLRDDSCWYKGSSHTEANMEPVVEGIPWLLSEEAVSPACGDVAVEDSMSQGRGLGTDSSGMVPEEGSDGLGDPLGVSKERLSDQCWQQRMAQREAEELVPGGMDDGVEVPEAFVDAQEWSEQLLMALQQFQLFQQRHDEPVADASMDSKDVERLSHTGLRVEDDRPAVSVLFKRVEVPRPKRPPLRLLPGVLDELVKLRPGSVGFEYSHAPC</sequence>